<name>A0A4V1M3L8_TREME</name>
<comment type="caution">
    <text evidence="1">The sequence shown here is derived from an EMBL/GenBank/DDBJ whole genome shotgun (WGS) entry which is preliminary data.</text>
</comment>
<sequence length="222" mass="24973">MDSFTALHQLGFFNFPYPLNSDDFEAVPGDAPSLVLTNTGCHSKRHCDEQREHRDFFMRTRGDENMYRLTKLFQENGSHFECRALGLTDVTTVTEFYGNQVKITSGAFNEYLGNDPGPSGQSQGNNSALWTFRGEDFVINDDSRIAKHNWSASLEPHLMAPGLYQALSILTGKQYLQEITIIMQGWMTKDGLSSAYSAVQYGRHSKQTDLTQVTEIVILSVL</sequence>
<evidence type="ECO:0000313" key="2">
    <source>
        <dbReference type="Proteomes" id="UP000289152"/>
    </source>
</evidence>
<evidence type="ECO:0000313" key="1">
    <source>
        <dbReference type="EMBL" id="RXK37317.1"/>
    </source>
</evidence>
<dbReference type="Proteomes" id="UP000289152">
    <property type="component" value="Unassembled WGS sequence"/>
</dbReference>
<dbReference type="EMBL" id="SDIL01000072">
    <property type="protein sequence ID" value="RXK37317.1"/>
    <property type="molecule type" value="Genomic_DNA"/>
</dbReference>
<dbReference type="AlphaFoldDB" id="A0A4V1M3L8"/>
<protein>
    <submittedName>
        <fullName evidence="1">Uncharacterized protein</fullName>
    </submittedName>
</protein>
<proteinExistence type="predicted"/>
<dbReference type="VEuPathDB" id="FungiDB:TREMEDRAFT_63734"/>
<accession>A0A4V1M3L8</accession>
<gene>
    <name evidence="1" type="ORF">M231_05459</name>
</gene>
<keyword evidence="2" id="KW-1185">Reference proteome</keyword>
<reference evidence="1 2" key="1">
    <citation type="submission" date="2016-06" db="EMBL/GenBank/DDBJ databases">
        <title>Evolution of pathogenesis and genome organization in the Tremellales.</title>
        <authorList>
            <person name="Cuomo C."/>
            <person name="Litvintseva A."/>
            <person name="Heitman J."/>
            <person name="Chen Y."/>
            <person name="Sun S."/>
            <person name="Springer D."/>
            <person name="Dromer F."/>
            <person name="Young S."/>
            <person name="Zeng Q."/>
            <person name="Chapman S."/>
            <person name="Gujja S."/>
            <person name="Saif S."/>
            <person name="Birren B."/>
        </authorList>
    </citation>
    <scope>NUCLEOTIDE SEQUENCE [LARGE SCALE GENOMIC DNA]</scope>
    <source>
        <strain evidence="1 2">ATCC 28783</strain>
    </source>
</reference>
<dbReference type="InParanoid" id="A0A4V1M3L8"/>
<organism evidence="1 2">
    <name type="scientific">Tremella mesenterica</name>
    <name type="common">Jelly fungus</name>
    <dbReference type="NCBI Taxonomy" id="5217"/>
    <lineage>
        <taxon>Eukaryota</taxon>
        <taxon>Fungi</taxon>
        <taxon>Dikarya</taxon>
        <taxon>Basidiomycota</taxon>
        <taxon>Agaricomycotina</taxon>
        <taxon>Tremellomycetes</taxon>
        <taxon>Tremellales</taxon>
        <taxon>Tremellaceae</taxon>
        <taxon>Tremella</taxon>
    </lineage>
</organism>